<name>A0A366HQE6_9BACT</name>
<dbReference type="InterPro" id="IPR013427">
    <property type="entry name" value="Haem-bd_dom_put"/>
</dbReference>
<dbReference type="InterPro" id="IPR036909">
    <property type="entry name" value="Cyt_c-like_dom_sf"/>
</dbReference>
<dbReference type="GO" id="GO:0046872">
    <property type="term" value="F:metal ion binding"/>
    <property type="evidence" value="ECO:0007669"/>
    <property type="project" value="UniProtKB-KW"/>
</dbReference>
<dbReference type="Proteomes" id="UP000253426">
    <property type="component" value="Unassembled WGS sequence"/>
</dbReference>
<keyword evidence="8" id="KW-1185">Reference proteome</keyword>
<dbReference type="NCBIfam" id="TIGR02603">
    <property type="entry name" value="CxxCH_TIGR02603"/>
    <property type="match status" value="1"/>
</dbReference>
<dbReference type="GO" id="GO:0020037">
    <property type="term" value="F:heme binding"/>
    <property type="evidence" value="ECO:0007669"/>
    <property type="project" value="InterPro"/>
</dbReference>
<evidence type="ECO:0000259" key="5">
    <source>
        <dbReference type="PROSITE" id="PS50022"/>
    </source>
</evidence>
<evidence type="ECO:0000313" key="7">
    <source>
        <dbReference type="EMBL" id="RBP44414.1"/>
    </source>
</evidence>
<dbReference type="PROSITE" id="PS50022">
    <property type="entry name" value="FA58C_3"/>
    <property type="match status" value="1"/>
</dbReference>
<protein>
    <submittedName>
        <fullName evidence="7">Putative membrane-bound dehydrogenase-like protein</fullName>
    </submittedName>
</protein>
<dbReference type="Gene3D" id="1.25.10.10">
    <property type="entry name" value="Leucine-rich Repeat Variant"/>
    <property type="match status" value="1"/>
</dbReference>
<proteinExistence type="predicted"/>
<dbReference type="PANTHER" id="PTHR33546">
    <property type="entry name" value="LARGE, MULTIFUNCTIONAL SECRETED PROTEIN-RELATED"/>
    <property type="match status" value="1"/>
</dbReference>
<dbReference type="SUPFAM" id="SSF50952">
    <property type="entry name" value="Soluble quinoprotein glucose dehydrogenase"/>
    <property type="match status" value="1"/>
</dbReference>
<dbReference type="InterPro" id="IPR011989">
    <property type="entry name" value="ARM-like"/>
</dbReference>
<dbReference type="InterPro" id="IPR016024">
    <property type="entry name" value="ARM-type_fold"/>
</dbReference>
<dbReference type="InterPro" id="IPR029062">
    <property type="entry name" value="Class_I_gatase-like"/>
</dbReference>
<keyword evidence="1 4" id="KW-0349">Heme</keyword>
<dbReference type="InterPro" id="IPR011041">
    <property type="entry name" value="Quinoprot_gluc/sorb_DH_b-prop"/>
</dbReference>
<dbReference type="Gene3D" id="2.120.10.30">
    <property type="entry name" value="TolB, C-terminal domain"/>
    <property type="match status" value="1"/>
</dbReference>
<keyword evidence="3 4" id="KW-0408">Iron</keyword>
<gene>
    <name evidence="7" type="ORF">DES53_104234</name>
</gene>
<dbReference type="Gene3D" id="2.60.120.260">
    <property type="entry name" value="Galactose-binding domain-like"/>
    <property type="match status" value="1"/>
</dbReference>
<reference evidence="7 8" key="1">
    <citation type="submission" date="2018-06" db="EMBL/GenBank/DDBJ databases">
        <title>Genomic Encyclopedia of Type Strains, Phase IV (KMG-IV): sequencing the most valuable type-strain genomes for metagenomic binning, comparative biology and taxonomic classification.</title>
        <authorList>
            <person name="Goeker M."/>
        </authorList>
    </citation>
    <scope>NUCLEOTIDE SEQUENCE [LARGE SCALE GENOMIC DNA]</scope>
    <source>
        <strain evidence="7 8">DSM 25532</strain>
    </source>
</reference>
<dbReference type="SUPFAM" id="SSF49785">
    <property type="entry name" value="Galactose-binding domain-like"/>
    <property type="match status" value="1"/>
</dbReference>
<evidence type="ECO:0000256" key="4">
    <source>
        <dbReference type="PROSITE-ProRule" id="PRU00433"/>
    </source>
</evidence>
<evidence type="ECO:0000259" key="6">
    <source>
        <dbReference type="PROSITE" id="PS51007"/>
    </source>
</evidence>
<dbReference type="Gene3D" id="1.10.760.10">
    <property type="entry name" value="Cytochrome c-like domain"/>
    <property type="match status" value="1"/>
</dbReference>
<dbReference type="InterPro" id="IPR009056">
    <property type="entry name" value="Cyt_c-like_dom"/>
</dbReference>
<dbReference type="GO" id="GO:0009055">
    <property type="term" value="F:electron transfer activity"/>
    <property type="evidence" value="ECO:0007669"/>
    <property type="project" value="InterPro"/>
</dbReference>
<dbReference type="InterPro" id="IPR011042">
    <property type="entry name" value="6-blade_b-propeller_TolB-like"/>
</dbReference>
<accession>A0A366HQE6</accession>
<sequence length="1499" mass="162452">MLLSPRIVLSRFSMKLTLVSLALLITSAFTATVYSAETKPLRALLVCGGCCHDYARQHVILKDGIQARANVQVSVIHAEDRGTAPHFPIYENKDWSKGYDIIIHDECAASMKEPQYVQNILDAHRNGLPGVNLHCAMHSYRIGKNDWFDYIGLQSTGHGPQEPIDIKFVDAEHPITKPLKDWTTIKEELYNNVNVFGAHPLAMGKQRIKQKDGSTKDVDYIVAWTNEYGDKKTKVFSTTIGHNNDTVADARYLDLVTRGLLWAAGKLNDDYLKPYKGEPGTFVNLPKPEAPAAAAAPAPAAQPGAIAKDATPVKLTASSEESAKSNFAWRAVDGDKNSRWCANGGDFPQWLQVEFEKPQQLTGASIVWESGNNAYKHVVEGSADGKKWTVLADAKNNDKGGDSTHSFTGKDIKFVRVNVLGTSQGGWASIREVSLKGEGIKSLGAQANAKQVAAAKKEEAKAADPYSKEGNVPPQVVKLTPEQEAEILKDVKVPDGFEATLFAPPQMANYPVFIAAAPNGDLYVSSDGNGSLGRSPKRGRILRLRDKDGDGRADEVKEFVKDLDAPRGLVWDNDRLYVVHPPDLSVFIDKDGDGEAEERKTLIKGIAFGYKDRPADHTTNGLSLGIDGWLYIAGGDFGFMDAEGTDGTHLQHRGGGVIRLRPDGTGLSLYSTGTRNILEVAVSPLMDIFTRDNTNDGGGWNVRFHHFTGGFGDHGYPRLYKNFNDEAIQPLADYGGGSGCGAVYIDEPGFGEWNNAPFTADWGTGALWHHSVKRKGATYEETEAPKPFIKMTRPTDGDVDAMSRVFLASWKGATFNWEGPNVGYIVCVKPKGYKAEPLPNFTKASDAELVKLMESPSNRRRMEAQRELVRRGLPTDAQEGLSAYIHNTEAPLATRAAAYFAATQVPAKAMVTVGNKPIADDDTVFAAIAAKGLADVASIVVPPGKGKEFSIPKAFQTPAGLAELSRFMANVKDWPKEVLENYAKLAFGDGDAVTQHVSVQALAKLKAYEVCFALFDSADSTAQVKLNATRALQKMHEPAVVDGLIKRINETTASEPRKLLLSALCRLHFHEGEWKGDSWGTRPDTRGPYYQPEAWGETPKVAAAIKEVLSKATPEESSFLVSELNRNRIQFNEALERILTLAKNDAKLIPDAVGQLAAAENIPAAGVPLLVAAAQNESSSATVLSQAIAALAKTDSADGAKASLTALVTLAKAQGAGKEQEAARNAFLNSPKLENHHQLLEVEAEKVGTPTAQWADMALLNLSARTSGSPESRELSGKALDAGWQHDVKRRAQILKAVASLKHNPYADKVLAAMDDPDKTVASAAQNAAKAMKLEKKTAASGPLIGTLKPEDVIAQVLKTKGDVALGEQIFARATCVACHTTSMDQPQKGPYLGNIAQTYKRPELAQNIIDPNKTIAQGFASELFTLKDGSQQMGFITLESADSVKIRNIASQEFTYAVKDITKRDKLPISMMPPGLVNNLTVREFASLLDYLEALAKK</sequence>
<dbReference type="SUPFAM" id="SSF48371">
    <property type="entry name" value="ARM repeat"/>
    <property type="match status" value="1"/>
</dbReference>
<dbReference type="PROSITE" id="PS51007">
    <property type="entry name" value="CYTC"/>
    <property type="match status" value="1"/>
</dbReference>
<dbReference type="Pfam" id="PF00034">
    <property type="entry name" value="Cytochrom_C"/>
    <property type="match status" value="1"/>
</dbReference>
<dbReference type="InterPro" id="IPR055557">
    <property type="entry name" value="DUF7133"/>
</dbReference>
<feature type="domain" description="F5/8 type C" evidence="5">
    <location>
        <begin position="294"/>
        <end position="438"/>
    </location>
</feature>
<evidence type="ECO:0000256" key="3">
    <source>
        <dbReference type="ARBA" id="ARBA00023004"/>
    </source>
</evidence>
<dbReference type="InterPro" id="IPR000421">
    <property type="entry name" value="FA58C"/>
</dbReference>
<keyword evidence="2 4" id="KW-0479">Metal-binding</keyword>
<dbReference type="Pfam" id="PF00754">
    <property type="entry name" value="F5_F8_type_C"/>
    <property type="match status" value="1"/>
</dbReference>
<evidence type="ECO:0000256" key="2">
    <source>
        <dbReference type="ARBA" id="ARBA00022723"/>
    </source>
</evidence>
<dbReference type="InterPro" id="IPR029010">
    <property type="entry name" value="ThuA-like"/>
</dbReference>
<dbReference type="InterPro" id="IPR008979">
    <property type="entry name" value="Galactose-bd-like_sf"/>
</dbReference>
<dbReference type="SUPFAM" id="SSF46626">
    <property type="entry name" value="Cytochrome c"/>
    <property type="match status" value="1"/>
</dbReference>
<dbReference type="PANTHER" id="PTHR33546:SF1">
    <property type="entry name" value="LARGE, MULTIFUNCTIONAL SECRETED PROTEIN"/>
    <property type="match status" value="1"/>
</dbReference>
<evidence type="ECO:0000313" key="8">
    <source>
        <dbReference type="Proteomes" id="UP000253426"/>
    </source>
</evidence>
<dbReference type="Pfam" id="PF23500">
    <property type="entry name" value="DUF7133"/>
    <property type="match status" value="1"/>
</dbReference>
<comment type="caution">
    <text evidence="7">The sequence shown here is derived from an EMBL/GenBank/DDBJ whole genome shotgun (WGS) entry which is preliminary data.</text>
</comment>
<dbReference type="EMBL" id="QNRR01000004">
    <property type="protein sequence ID" value="RBP44414.1"/>
    <property type="molecule type" value="Genomic_DNA"/>
</dbReference>
<dbReference type="SUPFAM" id="SSF52317">
    <property type="entry name" value="Class I glutamine amidotransferase-like"/>
    <property type="match status" value="1"/>
</dbReference>
<dbReference type="Gene3D" id="3.40.50.880">
    <property type="match status" value="1"/>
</dbReference>
<dbReference type="Pfam" id="PF06283">
    <property type="entry name" value="ThuA"/>
    <property type="match status" value="1"/>
</dbReference>
<organism evidence="7 8">
    <name type="scientific">Roseimicrobium gellanilyticum</name>
    <dbReference type="NCBI Taxonomy" id="748857"/>
    <lineage>
        <taxon>Bacteria</taxon>
        <taxon>Pseudomonadati</taxon>
        <taxon>Verrucomicrobiota</taxon>
        <taxon>Verrucomicrobiia</taxon>
        <taxon>Verrucomicrobiales</taxon>
        <taxon>Verrucomicrobiaceae</taxon>
        <taxon>Roseimicrobium</taxon>
    </lineage>
</organism>
<feature type="domain" description="Cytochrome c" evidence="6">
    <location>
        <begin position="1362"/>
        <end position="1497"/>
    </location>
</feature>
<evidence type="ECO:0000256" key="1">
    <source>
        <dbReference type="ARBA" id="ARBA00022617"/>
    </source>
</evidence>